<dbReference type="InterPro" id="IPR029063">
    <property type="entry name" value="SAM-dependent_MTases_sf"/>
</dbReference>
<evidence type="ECO:0000256" key="2">
    <source>
        <dbReference type="ARBA" id="ARBA00012534"/>
    </source>
</evidence>
<evidence type="ECO:0000256" key="3">
    <source>
        <dbReference type="ARBA" id="ARBA00022603"/>
    </source>
</evidence>
<evidence type="ECO:0000313" key="10">
    <source>
        <dbReference type="Proteomes" id="UP001596045"/>
    </source>
</evidence>
<dbReference type="PANTHER" id="PTHR24422:SF19">
    <property type="entry name" value="CHEMOTAXIS PROTEIN METHYLTRANSFERASE"/>
    <property type="match status" value="1"/>
</dbReference>
<dbReference type="Gene3D" id="1.10.155.10">
    <property type="entry name" value="Chemotaxis receptor methyltransferase CheR, N-terminal domain"/>
    <property type="match status" value="1"/>
</dbReference>
<evidence type="ECO:0000256" key="1">
    <source>
        <dbReference type="ARBA" id="ARBA00001541"/>
    </source>
</evidence>
<keyword evidence="6" id="KW-0802">TPR repeat</keyword>
<keyword evidence="3 9" id="KW-0489">Methyltransferase</keyword>
<feature type="region of interest" description="Disordered" evidence="7">
    <location>
        <begin position="272"/>
        <end position="306"/>
    </location>
</feature>
<dbReference type="InterPro" id="IPR050903">
    <property type="entry name" value="Bact_Chemotaxis_MeTrfase"/>
</dbReference>
<dbReference type="PRINTS" id="PR00996">
    <property type="entry name" value="CHERMTFRASE"/>
</dbReference>
<dbReference type="InterPro" id="IPR036804">
    <property type="entry name" value="CheR_N_sf"/>
</dbReference>
<reference evidence="10" key="1">
    <citation type="journal article" date="2019" name="Int. J. Syst. Evol. Microbiol.">
        <title>The Global Catalogue of Microorganisms (GCM) 10K type strain sequencing project: providing services to taxonomists for standard genome sequencing and annotation.</title>
        <authorList>
            <consortium name="The Broad Institute Genomics Platform"/>
            <consortium name="The Broad Institute Genome Sequencing Center for Infectious Disease"/>
            <person name="Wu L."/>
            <person name="Ma J."/>
        </authorList>
    </citation>
    <scope>NUCLEOTIDE SEQUENCE [LARGE SCALE GENOMIC DNA]</scope>
    <source>
        <strain evidence="10">JCM 17066</strain>
    </source>
</reference>
<evidence type="ECO:0000313" key="9">
    <source>
        <dbReference type="EMBL" id="MFC5473763.1"/>
    </source>
</evidence>
<dbReference type="Pfam" id="PF01739">
    <property type="entry name" value="CheR"/>
    <property type="match status" value="1"/>
</dbReference>
<evidence type="ECO:0000256" key="7">
    <source>
        <dbReference type="SAM" id="MobiDB-lite"/>
    </source>
</evidence>
<keyword evidence="4" id="KW-0808">Transferase</keyword>
<dbReference type="PROSITE" id="PS50123">
    <property type="entry name" value="CHER"/>
    <property type="match status" value="1"/>
</dbReference>
<protein>
    <recommendedName>
        <fullName evidence="2">protein-glutamate O-methyltransferase</fullName>
        <ecNumber evidence="2">2.1.1.80</ecNumber>
    </recommendedName>
</protein>
<name>A0ABW0M6V7_9BURK</name>
<evidence type="ECO:0000256" key="4">
    <source>
        <dbReference type="ARBA" id="ARBA00022679"/>
    </source>
</evidence>
<gene>
    <name evidence="9" type="ORF">ACFPM8_07310</name>
</gene>
<dbReference type="InterPro" id="IPR000780">
    <property type="entry name" value="CheR_MeTrfase"/>
</dbReference>
<dbReference type="CDD" id="cd02440">
    <property type="entry name" value="AdoMet_MTases"/>
    <property type="match status" value="1"/>
</dbReference>
<sequence>MPLARFEDFLKRSMGLDVRSVGPAMLERVLQERLAGSASSDLDAYWDFLHSSDSEQQQLIEAMIVPETWFFRNREAFAAMTQLVRQQTSFNAARPLRILSLPCSSGEEPYSIAMALLDAQMPASHFHIDAVDINRQAVATARQAIYGKNSFRGDQLDFRERYFAPTDQTYALSDAVRQQVRFMHGNLFADDLLAAEPPYDILFCRNVLIYFDRATQQRAIALLLRRLTADGLLFVGPAETAMLRQHPMTPIGIPLSFAFRRHTAAVPMPIAAHRDSTPPASRPASLPLSRPRRPAPAAPAVVAAPRQDGDLDRARTLADQGRLDQAAQLCQQLIRQHGGSAAVYYLLGVIHDAADRKQDAAQCYRKVLYLEPAHVGALAQLAALLHAQGDVAGAELLQRRAERSSAQHQP</sequence>
<accession>A0ABW0M6V7</accession>
<dbReference type="RefSeq" id="WP_378996541.1">
    <property type="nucleotide sequence ID" value="NZ_JBHSMT010000012.1"/>
</dbReference>
<dbReference type="GO" id="GO:0008168">
    <property type="term" value="F:methyltransferase activity"/>
    <property type="evidence" value="ECO:0007669"/>
    <property type="project" value="UniProtKB-KW"/>
</dbReference>
<feature type="compositionally biased region" description="Low complexity" evidence="7">
    <location>
        <begin position="278"/>
        <end position="289"/>
    </location>
</feature>
<proteinExistence type="predicted"/>
<dbReference type="EC" id="2.1.1.80" evidence="2"/>
<dbReference type="InterPro" id="IPR022642">
    <property type="entry name" value="CheR_C"/>
</dbReference>
<dbReference type="PANTHER" id="PTHR24422">
    <property type="entry name" value="CHEMOTAXIS PROTEIN METHYLTRANSFERASE"/>
    <property type="match status" value="1"/>
</dbReference>
<keyword evidence="10" id="KW-1185">Reference proteome</keyword>
<organism evidence="9 10">
    <name type="scientific">Paraherbaspirillum soli</name>
    <dbReference type="NCBI Taxonomy" id="631222"/>
    <lineage>
        <taxon>Bacteria</taxon>
        <taxon>Pseudomonadati</taxon>
        <taxon>Pseudomonadota</taxon>
        <taxon>Betaproteobacteria</taxon>
        <taxon>Burkholderiales</taxon>
        <taxon>Oxalobacteraceae</taxon>
        <taxon>Paraherbaspirillum</taxon>
    </lineage>
</organism>
<dbReference type="GO" id="GO:0032259">
    <property type="term" value="P:methylation"/>
    <property type="evidence" value="ECO:0007669"/>
    <property type="project" value="UniProtKB-KW"/>
</dbReference>
<evidence type="ECO:0000259" key="8">
    <source>
        <dbReference type="PROSITE" id="PS50123"/>
    </source>
</evidence>
<feature type="domain" description="CheR-type methyltransferase" evidence="8">
    <location>
        <begin position="1"/>
        <end position="240"/>
    </location>
</feature>
<dbReference type="InterPro" id="IPR011990">
    <property type="entry name" value="TPR-like_helical_dom_sf"/>
</dbReference>
<comment type="catalytic activity">
    <reaction evidence="1">
        <text>L-glutamyl-[protein] + S-adenosyl-L-methionine = [protein]-L-glutamate 5-O-methyl ester + S-adenosyl-L-homocysteine</text>
        <dbReference type="Rhea" id="RHEA:24452"/>
        <dbReference type="Rhea" id="RHEA-COMP:10208"/>
        <dbReference type="Rhea" id="RHEA-COMP:10311"/>
        <dbReference type="ChEBI" id="CHEBI:29973"/>
        <dbReference type="ChEBI" id="CHEBI:57856"/>
        <dbReference type="ChEBI" id="CHEBI:59789"/>
        <dbReference type="ChEBI" id="CHEBI:82795"/>
        <dbReference type="EC" id="2.1.1.80"/>
    </reaction>
</comment>
<dbReference type="Gene3D" id="3.40.50.150">
    <property type="entry name" value="Vaccinia Virus protein VP39"/>
    <property type="match status" value="1"/>
</dbReference>
<dbReference type="Proteomes" id="UP001596045">
    <property type="component" value="Unassembled WGS sequence"/>
</dbReference>
<dbReference type="SUPFAM" id="SSF53335">
    <property type="entry name" value="S-adenosyl-L-methionine-dependent methyltransferases"/>
    <property type="match status" value="1"/>
</dbReference>
<dbReference type="InterPro" id="IPR019734">
    <property type="entry name" value="TPR_rpt"/>
</dbReference>
<dbReference type="SMART" id="SM00138">
    <property type="entry name" value="MeTrc"/>
    <property type="match status" value="1"/>
</dbReference>
<dbReference type="SUPFAM" id="SSF47757">
    <property type="entry name" value="Chemotaxis receptor methyltransferase CheR, N-terminal domain"/>
    <property type="match status" value="1"/>
</dbReference>
<dbReference type="SMART" id="SM00028">
    <property type="entry name" value="TPR"/>
    <property type="match status" value="1"/>
</dbReference>
<evidence type="ECO:0000256" key="5">
    <source>
        <dbReference type="ARBA" id="ARBA00022691"/>
    </source>
</evidence>
<comment type="caution">
    <text evidence="9">The sequence shown here is derived from an EMBL/GenBank/DDBJ whole genome shotgun (WGS) entry which is preliminary data.</text>
</comment>
<dbReference type="Gene3D" id="1.25.40.10">
    <property type="entry name" value="Tetratricopeptide repeat domain"/>
    <property type="match status" value="1"/>
</dbReference>
<feature type="repeat" description="TPR" evidence="6">
    <location>
        <begin position="341"/>
        <end position="374"/>
    </location>
</feature>
<dbReference type="EMBL" id="JBHSMT010000012">
    <property type="protein sequence ID" value="MFC5473763.1"/>
    <property type="molecule type" value="Genomic_DNA"/>
</dbReference>
<dbReference type="SUPFAM" id="SSF48452">
    <property type="entry name" value="TPR-like"/>
    <property type="match status" value="1"/>
</dbReference>
<keyword evidence="5" id="KW-0949">S-adenosyl-L-methionine</keyword>
<dbReference type="PROSITE" id="PS50005">
    <property type="entry name" value="TPR"/>
    <property type="match status" value="1"/>
</dbReference>
<evidence type="ECO:0000256" key="6">
    <source>
        <dbReference type="PROSITE-ProRule" id="PRU00339"/>
    </source>
</evidence>